<accession>U4KPM1</accession>
<feature type="domain" description="CR-type" evidence="14">
    <location>
        <begin position="134"/>
        <end position="216"/>
    </location>
</feature>
<dbReference type="InterPro" id="IPR008971">
    <property type="entry name" value="HSP40/DnaJ_pept-bd"/>
</dbReference>
<keyword evidence="6 11" id="KW-0862">Zinc</keyword>
<dbReference type="SUPFAM" id="SSF57938">
    <property type="entry name" value="DnaJ/Hsp40 cysteine-rich domain"/>
    <property type="match status" value="1"/>
</dbReference>
<dbReference type="InterPro" id="IPR036869">
    <property type="entry name" value="J_dom_sf"/>
</dbReference>
<dbReference type="GO" id="GO:0009408">
    <property type="term" value="P:response to heat"/>
    <property type="evidence" value="ECO:0007669"/>
    <property type="project" value="InterPro"/>
</dbReference>
<evidence type="ECO:0000256" key="12">
    <source>
        <dbReference type="PROSITE-ProRule" id="PRU00546"/>
    </source>
</evidence>
<evidence type="ECO:0000256" key="1">
    <source>
        <dbReference type="ARBA" id="ARBA00022490"/>
    </source>
</evidence>
<dbReference type="SMART" id="SM00271">
    <property type="entry name" value="DnaJ"/>
    <property type="match status" value="1"/>
</dbReference>
<dbReference type="InterPro" id="IPR002939">
    <property type="entry name" value="DnaJ_C"/>
</dbReference>
<feature type="binding site" evidence="11">
    <location>
        <position position="204"/>
    </location>
    <ligand>
        <name>Zn(2+)</name>
        <dbReference type="ChEBI" id="CHEBI:29105"/>
        <label>1</label>
    </ligand>
</feature>
<reference evidence="15 16" key="1">
    <citation type="journal article" date="2013" name="J. Mol. Microbiol. Biotechnol.">
        <title>Analysis of the Complete Genomes of Acholeplasma brassicae , A. palmae and A. laidlawii and Their Comparison to the Obligate Parasites from ' Candidatus Phytoplasma'.</title>
        <authorList>
            <person name="Kube M."/>
            <person name="Siewert C."/>
            <person name="Migdoll A.M."/>
            <person name="Duduk B."/>
            <person name="Holz S."/>
            <person name="Rabus R."/>
            <person name="Seemuller E."/>
            <person name="Mitrovic J."/>
            <person name="Muller I."/>
            <person name="Buttner C."/>
            <person name="Reinhardt R."/>
        </authorList>
    </citation>
    <scope>NUCLEOTIDE SEQUENCE [LARGE SCALE GENOMIC DNA]</scope>
    <source>
        <strain evidence="15 16">J233</strain>
    </source>
</reference>
<evidence type="ECO:0000256" key="11">
    <source>
        <dbReference type="HAMAP-Rule" id="MF_01152"/>
    </source>
</evidence>
<comment type="domain">
    <text evidence="11">The J domain is necessary and sufficient to stimulate DnaK ATPase activity. Zinc center 1 plays an important role in the autonomous, DnaK-independent chaperone activity of DnaJ. Zinc center 2 is essential for interaction with DnaK and for DnaJ activity.</text>
</comment>
<dbReference type="PROSITE" id="PS00636">
    <property type="entry name" value="DNAJ_1"/>
    <property type="match status" value="1"/>
</dbReference>
<dbReference type="NCBIfam" id="NF008035">
    <property type="entry name" value="PRK10767.1"/>
    <property type="match status" value="1"/>
</dbReference>
<keyword evidence="8 11" id="KW-0143">Chaperone</keyword>
<evidence type="ECO:0000256" key="10">
    <source>
        <dbReference type="ARBA" id="ARBA00067609"/>
    </source>
</evidence>
<dbReference type="HAMAP" id="MF_01152">
    <property type="entry name" value="DnaJ"/>
    <property type="match status" value="1"/>
</dbReference>
<dbReference type="GO" id="GO:0008270">
    <property type="term" value="F:zinc ion binding"/>
    <property type="evidence" value="ECO:0007669"/>
    <property type="project" value="UniProtKB-UniRule"/>
</dbReference>
<dbReference type="FunFam" id="1.10.287.110:FF:000031">
    <property type="entry name" value="Molecular chaperone DnaJ"/>
    <property type="match status" value="1"/>
</dbReference>
<dbReference type="FunFam" id="2.10.230.10:FF:000002">
    <property type="entry name" value="Molecular chaperone DnaJ"/>
    <property type="match status" value="1"/>
</dbReference>
<feature type="repeat" description="CXXCXGXG motif" evidence="11">
    <location>
        <begin position="190"/>
        <end position="197"/>
    </location>
</feature>
<keyword evidence="5 11" id="KW-0863">Zinc-finger</keyword>
<dbReference type="PROSITE" id="PS51188">
    <property type="entry name" value="ZF_CR"/>
    <property type="match status" value="1"/>
</dbReference>
<keyword evidence="1 11" id="KW-0963">Cytoplasm</keyword>
<feature type="zinc finger region" description="CR-type" evidence="12">
    <location>
        <begin position="134"/>
        <end position="216"/>
    </location>
</feature>
<dbReference type="OrthoDB" id="9779889at2"/>
<dbReference type="EMBL" id="FO681347">
    <property type="protein sequence ID" value="CCV64210.1"/>
    <property type="molecule type" value="Genomic_DNA"/>
</dbReference>
<evidence type="ECO:0000256" key="8">
    <source>
        <dbReference type="ARBA" id="ARBA00023186"/>
    </source>
</evidence>
<dbReference type="Gene3D" id="6.20.20.10">
    <property type="match status" value="2"/>
</dbReference>
<dbReference type="CDD" id="cd10747">
    <property type="entry name" value="DnaJ_C"/>
    <property type="match status" value="1"/>
</dbReference>
<dbReference type="GO" id="GO:0042026">
    <property type="term" value="P:protein refolding"/>
    <property type="evidence" value="ECO:0007669"/>
    <property type="project" value="TreeGrafter"/>
</dbReference>
<keyword evidence="3 11" id="KW-0479">Metal-binding</keyword>
<feature type="repeat" description="CXXCXGXG motif" evidence="11">
    <location>
        <begin position="164"/>
        <end position="171"/>
    </location>
</feature>
<evidence type="ECO:0000256" key="6">
    <source>
        <dbReference type="ARBA" id="ARBA00022833"/>
    </source>
</evidence>
<dbReference type="Pfam" id="PF00684">
    <property type="entry name" value="DnaJ_CXXCXGXG"/>
    <property type="match status" value="1"/>
</dbReference>
<evidence type="ECO:0000256" key="7">
    <source>
        <dbReference type="ARBA" id="ARBA00023016"/>
    </source>
</evidence>
<dbReference type="SUPFAM" id="SSF49493">
    <property type="entry name" value="HSP40/DnaJ peptide-binding domain"/>
    <property type="match status" value="2"/>
</dbReference>
<comment type="cofactor">
    <cofactor evidence="11">
        <name>Zn(2+)</name>
        <dbReference type="ChEBI" id="CHEBI:29105"/>
    </cofactor>
    <text evidence="11">Binds 2 Zn(2+) ions per monomer.</text>
</comment>
<evidence type="ECO:0000256" key="4">
    <source>
        <dbReference type="ARBA" id="ARBA00022737"/>
    </source>
</evidence>
<feature type="binding site" evidence="11">
    <location>
        <position position="164"/>
    </location>
    <ligand>
        <name>Zn(2+)</name>
        <dbReference type="ChEBI" id="CHEBI:29105"/>
        <label>2</label>
    </ligand>
</feature>
<dbReference type="PRINTS" id="PR00625">
    <property type="entry name" value="JDOMAIN"/>
</dbReference>
<dbReference type="PANTHER" id="PTHR43096">
    <property type="entry name" value="DNAJ HOMOLOG 1, MITOCHONDRIAL-RELATED"/>
    <property type="match status" value="1"/>
</dbReference>
<dbReference type="Pfam" id="PF00226">
    <property type="entry name" value="DnaJ"/>
    <property type="match status" value="1"/>
</dbReference>
<evidence type="ECO:0000259" key="13">
    <source>
        <dbReference type="PROSITE" id="PS50076"/>
    </source>
</evidence>
<feature type="binding site" evidence="11">
    <location>
        <position position="150"/>
    </location>
    <ligand>
        <name>Zn(2+)</name>
        <dbReference type="ChEBI" id="CHEBI:29105"/>
        <label>1</label>
    </ligand>
</feature>
<dbReference type="GO" id="GO:0006260">
    <property type="term" value="P:DNA replication"/>
    <property type="evidence" value="ECO:0007669"/>
    <property type="project" value="UniProtKB-KW"/>
</dbReference>
<dbReference type="Proteomes" id="UP000032740">
    <property type="component" value="Chromosome"/>
</dbReference>
<dbReference type="InterPro" id="IPR018253">
    <property type="entry name" value="DnaJ_domain_CS"/>
</dbReference>
<comment type="similarity">
    <text evidence="9 11">Belongs to the DnaJ family.</text>
</comment>
<dbReference type="STRING" id="1318466.BN85406330"/>
<dbReference type="GO" id="GO:0031072">
    <property type="term" value="F:heat shock protein binding"/>
    <property type="evidence" value="ECO:0007669"/>
    <property type="project" value="InterPro"/>
</dbReference>
<comment type="subunit">
    <text evidence="11">Homodimer.</text>
</comment>
<dbReference type="CDD" id="cd10719">
    <property type="entry name" value="DnaJ_zf"/>
    <property type="match status" value="1"/>
</dbReference>
<dbReference type="SUPFAM" id="SSF46565">
    <property type="entry name" value="Chaperone J-domain"/>
    <property type="match status" value="1"/>
</dbReference>
<protein>
    <recommendedName>
        <fullName evidence="10 11">Chaperone protein DnaJ</fullName>
    </recommendedName>
</protein>
<evidence type="ECO:0000256" key="3">
    <source>
        <dbReference type="ARBA" id="ARBA00022723"/>
    </source>
</evidence>
<keyword evidence="16" id="KW-1185">Reference proteome</keyword>
<dbReference type="InterPro" id="IPR001623">
    <property type="entry name" value="DnaJ_domain"/>
</dbReference>
<dbReference type="FunFam" id="2.60.260.20:FF:000005">
    <property type="entry name" value="Chaperone protein dnaJ 1, mitochondrial"/>
    <property type="match status" value="1"/>
</dbReference>
<evidence type="ECO:0000256" key="2">
    <source>
        <dbReference type="ARBA" id="ARBA00022705"/>
    </source>
</evidence>
<sequence>MADKRDYYEVLGVSKTASAEEIKKAYRQLAKKYHPDISKEENAEAKFKEVQEAYDVLGDQEKRSNYDQFGHAGAQGGNPFEGFGGGFGGADFSDIFSSFFGGGRSSQQNSRQTQYRGNDIERMMTIDFMEAVLGSKKQVEVEIEQDCGHCHGTGAENKKDIETCDKCHGTGAVNVEQRTMFGTFRTQQACPKCGGTGKHIKEKCHKCSGSGREKVKKTVEVKIPAGVDTNMTLRVSGYGEGGNQGAPSGDLYITFRVRPHKIFKREGQDIILEVPLTFSQATLGTTIDIPTIYGDVKMKIPAGTQAGTKLRMKDKGIADVKSGRKGAQYVIVSLITPTNLTSDEKKLFEQLDQLDSTRKKSAWDRFKDLFK</sequence>
<evidence type="ECO:0000259" key="14">
    <source>
        <dbReference type="PROSITE" id="PS51188"/>
    </source>
</evidence>
<keyword evidence="2 11" id="KW-0235">DNA replication</keyword>
<dbReference type="Gene3D" id="1.10.287.110">
    <property type="entry name" value="DnaJ domain"/>
    <property type="match status" value="1"/>
</dbReference>
<dbReference type="GO" id="GO:0005524">
    <property type="term" value="F:ATP binding"/>
    <property type="evidence" value="ECO:0007669"/>
    <property type="project" value="InterPro"/>
</dbReference>
<feature type="binding site" evidence="11">
    <location>
        <position position="193"/>
    </location>
    <ligand>
        <name>Zn(2+)</name>
        <dbReference type="ChEBI" id="CHEBI:29105"/>
        <label>2</label>
    </ligand>
</feature>
<dbReference type="PANTHER" id="PTHR43096:SF48">
    <property type="entry name" value="CHAPERONE PROTEIN DNAJ"/>
    <property type="match status" value="1"/>
</dbReference>
<dbReference type="NCBIfam" id="TIGR02349">
    <property type="entry name" value="DnaJ_bact"/>
    <property type="match status" value="1"/>
</dbReference>
<dbReference type="GO" id="GO:0005737">
    <property type="term" value="C:cytoplasm"/>
    <property type="evidence" value="ECO:0007669"/>
    <property type="project" value="UniProtKB-SubCell"/>
</dbReference>
<evidence type="ECO:0000256" key="5">
    <source>
        <dbReference type="ARBA" id="ARBA00022771"/>
    </source>
</evidence>
<feature type="binding site" evidence="11">
    <location>
        <position position="147"/>
    </location>
    <ligand>
        <name>Zn(2+)</name>
        <dbReference type="ChEBI" id="CHEBI:29105"/>
        <label>1</label>
    </ligand>
</feature>
<dbReference type="Gene3D" id="2.60.260.20">
    <property type="entry name" value="Urease metallochaperone UreE, N-terminal domain"/>
    <property type="match status" value="2"/>
</dbReference>
<dbReference type="AlphaFoldDB" id="U4KPM1"/>
<feature type="repeat" description="CXXCXGXG motif" evidence="11">
    <location>
        <begin position="147"/>
        <end position="154"/>
    </location>
</feature>
<proteinExistence type="inferred from homology"/>
<dbReference type="InterPro" id="IPR001305">
    <property type="entry name" value="HSP_DnaJ_Cys-rich_dom"/>
</dbReference>
<feature type="repeat" description="CXXCXGXG motif" evidence="11">
    <location>
        <begin position="204"/>
        <end position="211"/>
    </location>
</feature>
<keyword evidence="7 11" id="KW-0346">Stress response</keyword>
<dbReference type="Pfam" id="PF01556">
    <property type="entry name" value="DnaJ_C"/>
    <property type="match status" value="1"/>
</dbReference>
<evidence type="ECO:0000313" key="16">
    <source>
        <dbReference type="Proteomes" id="UP000032740"/>
    </source>
</evidence>
<dbReference type="InterPro" id="IPR012724">
    <property type="entry name" value="DnaJ"/>
</dbReference>
<keyword evidence="4 11" id="KW-0677">Repeat</keyword>
<dbReference type="GO" id="GO:0051082">
    <property type="term" value="F:unfolded protein binding"/>
    <property type="evidence" value="ECO:0007669"/>
    <property type="project" value="UniProtKB-UniRule"/>
</dbReference>
<evidence type="ECO:0000256" key="9">
    <source>
        <dbReference type="ARBA" id="ARBA00061004"/>
    </source>
</evidence>
<dbReference type="PROSITE" id="PS50076">
    <property type="entry name" value="DNAJ_2"/>
    <property type="match status" value="1"/>
</dbReference>
<comment type="subcellular location">
    <subcellularLocation>
        <location evidence="11">Cytoplasm</location>
    </subcellularLocation>
</comment>
<dbReference type="RefSeq" id="WP_026658174.1">
    <property type="nucleotide sequence ID" value="NC_022538.1"/>
</dbReference>
<dbReference type="InterPro" id="IPR036410">
    <property type="entry name" value="HSP_DnaJ_Cys-rich_dom_sf"/>
</dbReference>
<feature type="binding site" evidence="11">
    <location>
        <position position="167"/>
    </location>
    <ligand>
        <name>Zn(2+)</name>
        <dbReference type="ChEBI" id="CHEBI:29105"/>
        <label>2</label>
    </ligand>
</feature>
<feature type="domain" description="J" evidence="13">
    <location>
        <begin position="6"/>
        <end position="70"/>
    </location>
</feature>
<dbReference type="CDD" id="cd06257">
    <property type="entry name" value="DnaJ"/>
    <property type="match status" value="1"/>
</dbReference>
<gene>
    <name evidence="11 15" type="primary">dnaJ</name>
    <name evidence="15" type="ORF">BN85406330</name>
</gene>
<name>U4KPM1_ALTPJ</name>
<dbReference type="HOGENOM" id="CLU_017633_0_7_14"/>
<organism evidence="15 16">
    <name type="scientific">Alteracholeplasma palmae (strain ATCC 49389 / J233)</name>
    <name type="common">Acholeplasma palmae</name>
    <dbReference type="NCBI Taxonomy" id="1318466"/>
    <lineage>
        <taxon>Bacteria</taxon>
        <taxon>Bacillati</taxon>
        <taxon>Mycoplasmatota</taxon>
        <taxon>Mollicutes</taxon>
        <taxon>Acholeplasmatales</taxon>
        <taxon>Acholeplasmataceae</taxon>
        <taxon>Acholeplasma</taxon>
    </lineage>
</organism>
<feature type="binding site" evidence="11">
    <location>
        <position position="190"/>
    </location>
    <ligand>
        <name>Zn(2+)</name>
        <dbReference type="ChEBI" id="CHEBI:29105"/>
        <label>2</label>
    </ligand>
</feature>
<comment type="function">
    <text evidence="11">Participates actively in the response to hyperosmotic and heat shock by preventing the aggregation of stress-denatured proteins and by disaggregating proteins, also in an autonomous, DnaK-independent fashion. Unfolded proteins bind initially to DnaJ; upon interaction with the DnaJ-bound protein, DnaK hydrolyzes its bound ATP, resulting in the formation of a stable complex. GrpE releases ADP from DnaK; ATP binding to DnaK triggers the release of the substrate protein, thus completing the reaction cycle. Several rounds of ATP-dependent interactions between DnaJ, DnaK and GrpE are required for fully efficient folding. Also involved, together with DnaK and GrpE, in the DNA replication of plasmids through activation of initiation proteins.</text>
</comment>
<evidence type="ECO:0000313" key="15">
    <source>
        <dbReference type="EMBL" id="CCV64210.1"/>
    </source>
</evidence>
<feature type="binding site" evidence="11">
    <location>
        <position position="207"/>
    </location>
    <ligand>
        <name>Zn(2+)</name>
        <dbReference type="ChEBI" id="CHEBI:29105"/>
        <label>1</label>
    </ligand>
</feature>
<dbReference type="KEGG" id="apal:BN85406330"/>